<evidence type="ECO:0000313" key="2">
    <source>
        <dbReference type="Proteomes" id="UP000593802"/>
    </source>
</evidence>
<name>A0A7I8DCN3_9BACL</name>
<accession>A0A7I8DCN3</accession>
<dbReference type="Proteomes" id="UP000593802">
    <property type="component" value="Chromosome"/>
</dbReference>
<dbReference type="EMBL" id="AP023366">
    <property type="protein sequence ID" value="BCJ85671.1"/>
    <property type="molecule type" value="Genomic_DNA"/>
</dbReference>
<dbReference type="KEGG" id="eff:skT53_06560"/>
<keyword evidence="2" id="KW-1185">Reference proteome</keyword>
<gene>
    <name evidence="1" type="ORF">skT53_06560</name>
</gene>
<organism evidence="1 2">
    <name type="scientific">Effusibacillus dendaii</name>
    <dbReference type="NCBI Taxonomy" id="2743772"/>
    <lineage>
        <taxon>Bacteria</taxon>
        <taxon>Bacillati</taxon>
        <taxon>Bacillota</taxon>
        <taxon>Bacilli</taxon>
        <taxon>Bacillales</taxon>
        <taxon>Alicyclobacillaceae</taxon>
        <taxon>Effusibacillus</taxon>
    </lineage>
</organism>
<dbReference type="AlphaFoldDB" id="A0A7I8DCN3"/>
<proteinExistence type="predicted"/>
<sequence>MDRGRDYLLDGHIIELDKVKELIFQAVVEGNELYSVYVELDGDGRIITLECDCPYDYGFVIWRNVDRAVEGTEIVAKRAHEAMEDEDGVLTVRMSLCIMEEMLNLLQSADDSGGIIGGIIEESFERIQEVTQSGDRFSRTEVEELFRLLLKESEHSLLEGWPDWQLALLESASRLAKTSDLLREWEEYVSRMISTQAEETWSGRYFAERIAVLRYRFIQENESRERAKEYLNQNLQFPEFRKFAIQQTLDNDRFEEAINLALEVEAVSI</sequence>
<evidence type="ECO:0000313" key="1">
    <source>
        <dbReference type="EMBL" id="BCJ85671.1"/>
    </source>
</evidence>
<protein>
    <submittedName>
        <fullName evidence="1">Uncharacterized protein</fullName>
    </submittedName>
</protein>
<reference evidence="1 2" key="1">
    <citation type="submission" date="2020-08" db="EMBL/GenBank/DDBJ databases">
        <title>Complete Genome Sequence of Effusibacillus dendaii Strain skT53, Isolated from Farmland soil.</title>
        <authorList>
            <person name="Konishi T."/>
            <person name="Kawasaki H."/>
        </authorList>
    </citation>
    <scope>NUCLEOTIDE SEQUENCE [LARGE SCALE GENOMIC DNA]</scope>
    <source>
        <strain evidence="2">skT53</strain>
    </source>
</reference>